<dbReference type="SMART" id="SM00066">
    <property type="entry name" value="GAL4"/>
    <property type="match status" value="1"/>
</dbReference>
<dbReference type="PROSITE" id="PS50048">
    <property type="entry name" value="ZN2_CY6_FUNGAL_2"/>
    <property type="match status" value="1"/>
</dbReference>
<evidence type="ECO:0000256" key="2">
    <source>
        <dbReference type="ARBA" id="ARBA00022723"/>
    </source>
</evidence>
<dbReference type="CDD" id="cd12148">
    <property type="entry name" value="fungal_TF_MHR"/>
    <property type="match status" value="1"/>
</dbReference>
<dbReference type="InterPro" id="IPR007219">
    <property type="entry name" value="XnlR_reg_dom"/>
</dbReference>
<protein>
    <recommendedName>
        <fullName evidence="8">Zn(2)-C6 fungal-type domain-containing protein</fullName>
    </recommendedName>
</protein>
<reference evidence="9" key="1">
    <citation type="submission" date="2022-11" db="EMBL/GenBank/DDBJ databases">
        <authorList>
            <person name="Petersen C."/>
        </authorList>
    </citation>
    <scope>NUCLEOTIDE SEQUENCE</scope>
    <source>
        <strain evidence="9">IBT 19713</strain>
    </source>
</reference>
<dbReference type="Pfam" id="PF04082">
    <property type="entry name" value="Fungal_trans"/>
    <property type="match status" value="1"/>
</dbReference>
<dbReference type="InterPro" id="IPR050613">
    <property type="entry name" value="Sec_Metabolite_Reg"/>
</dbReference>
<dbReference type="SMART" id="SM00906">
    <property type="entry name" value="Fungal_trans"/>
    <property type="match status" value="1"/>
</dbReference>
<dbReference type="Proteomes" id="UP001150941">
    <property type="component" value="Unassembled WGS sequence"/>
</dbReference>
<keyword evidence="10" id="KW-1185">Reference proteome</keyword>
<reference evidence="9" key="2">
    <citation type="journal article" date="2023" name="IMA Fungus">
        <title>Comparative genomic study of the Penicillium genus elucidates a diverse pangenome and 15 lateral gene transfer events.</title>
        <authorList>
            <person name="Petersen C."/>
            <person name="Sorensen T."/>
            <person name="Nielsen M.R."/>
            <person name="Sondergaard T.E."/>
            <person name="Sorensen J.L."/>
            <person name="Fitzpatrick D.A."/>
            <person name="Frisvad J.C."/>
            <person name="Nielsen K.L."/>
        </authorList>
    </citation>
    <scope>NUCLEOTIDE SEQUENCE</scope>
    <source>
        <strain evidence="9">IBT 19713</strain>
    </source>
</reference>
<evidence type="ECO:0000256" key="5">
    <source>
        <dbReference type="ARBA" id="ARBA00023163"/>
    </source>
</evidence>
<gene>
    <name evidence="9" type="ORF">N7468_009165</name>
</gene>
<keyword evidence="2" id="KW-0479">Metal-binding</keyword>
<dbReference type="EMBL" id="JAPQKS010000007">
    <property type="protein sequence ID" value="KAJ5219961.1"/>
    <property type="molecule type" value="Genomic_DNA"/>
</dbReference>
<feature type="region of interest" description="Disordered" evidence="7">
    <location>
        <begin position="35"/>
        <end position="59"/>
    </location>
</feature>
<dbReference type="Pfam" id="PF00172">
    <property type="entry name" value="Zn_clus"/>
    <property type="match status" value="1"/>
</dbReference>
<sequence length="680" mass="76590">MDRPETPKPYSCVICHKRKVKCDRQEPCSNCSKANAECVYRPPPPPRRRKRERADSGDALLDLDQSIRRGAKELPQNHAAKQASTKDLLADPSQRGHSSGRMIMKQGNSIYLDSTLWTRVSQELPDATHVLDNASDHESDDLSDEELDETLMILAPGAENSRAGLHPNPVHIFKLWQTFLENVNPLIKILHTPTVQPQILDAMVDHEKMSRDLEALMFSMYCISLISLTAEEVAESFGESKKNLLRRFRKGAQFAFRNTSLLRTSSFMVLQAFILYILSLRAVSDPSSVWTLSGIAMRIAQRIGIHRDGAGYGLSPFDTEIRRRVWFQLVILDATSAQSCGVASSPMLPTSDSRPPANVNDSDLDPLMKQPPSEKDGVTDMMFCLARSEFGKWLRRWSAADGSDPSNSPWASLASSSMSSRGKDEAVKELESLLEEKYLKYCDPSIPLHSVTIMMARSAILYTRLMIHHPRQYQGSNTRIPQVERDIMFQNCLKMADYANYVQTSTAVRRFSWHTENHMPWDAMIFLLSEIRSRADPEEKKKVWETVGNIYSRYLAQRKRNLDAPLQMALQNLITKAWRAYTADCSTNQQTTAPCPPVVSTLLEKARSRGLTNLTGGSSQAADPDHLVFNPDTSPSRVMSDGTDLDFIFNADSPMDWNEWDKFLNQFQGPFLDGMAGSIS</sequence>
<dbReference type="GO" id="GO:0003677">
    <property type="term" value="F:DNA binding"/>
    <property type="evidence" value="ECO:0007669"/>
    <property type="project" value="UniProtKB-KW"/>
</dbReference>
<dbReference type="SUPFAM" id="SSF57701">
    <property type="entry name" value="Zn2/Cys6 DNA-binding domain"/>
    <property type="match status" value="1"/>
</dbReference>
<evidence type="ECO:0000256" key="3">
    <source>
        <dbReference type="ARBA" id="ARBA00023015"/>
    </source>
</evidence>
<dbReference type="InterPro" id="IPR036864">
    <property type="entry name" value="Zn2-C6_fun-type_DNA-bd_sf"/>
</dbReference>
<evidence type="ECO:0000256" key="4">
    <source>
        <dbReference type="ARBA" id="ARBA00023125"/>
    </source>
</evidence>
<keyword evidence="6" id="KW-0539">Nucleus</keyword>
<evidence type="ECO:0000256" key="1">
    <source>
        <dbReference type="ARBA" id="ARBA00004123"/>
    </source>
</evidence>
<dbReference type="RefSeq" id="XP_058326791.1">
    <property type="nucleotide sequence ID" value="XM_058478461.1"/>
</dbReference>
<comment type="subcellular location">
    <subcellularLocation>
        <location evidence="1">Nucleus</location>
    </subcellularLocation>
</comment>
<feature type="region of interest" description="Disordered" evidence="7">
    <location>
        <begin position="343"/>
        <end position="375"/>
    </location>
</feature>
<evidence type="ECO:0000256" key="7">
    <source>
        <dbReference type="SAM" id="MobiDB-lite"/>
    </source>
</evidence>
<feature type="compositionally biased region" description="Polar residues" evidence="7">
    <location>
        <begin position="343"/>
        <end position="353"/>
    </location>
</feature>
<dbReference type="GO" id="GO:0000981">
    <property type="term" value="F:DNA-binding transcription factor activity, RNA polymerase II-specific"/>
    <property type="evidence" value="ECO:0007669"/>
    <property type="project" value="InterPro"/>
</dbReference>
<evidence type="ECO:0000313" key="10">
    <source>
        <dbReference type="Proteomes" id="UP001150941"/>
    </source>
</evidence>
<keyword evidence="5" id="KW-0804">Transcription</keyword>
<dbReference type="PROSITE" id="PS00463">
    <property type="entry name" value="ZN2_CY6_FUNGAL_1"/>
    <property type="match status" value="1"/>
</dbReference>
<dbReference type="InterPro" id="IPR001138">
    <property type="entry name" value="Zn2Cys6_DnaBD"/>
</dbReference>
<feature type="domain" description="Zn(2)-C6 fungal-type" evidence="8">
    <location>
        <begin position="11"/>
        <end position="40"/>
    </location>
</feature>
<dbReference type="PANTHER" id="PTHR31001">
    <property type="entry name" value="UNCHARACTERIZED TRANSCRIPTIONAL REGULATORY PROTEIN"/>
    <property type="match status" value="1"/>
</dbReference>
<dbReference type="CDD" id="cd00067">
    <property type="entry name" value="GAL4"/>
    <property type="match status" value="1"/>
</dbReference>
<dbReference type="GO" id="GO:0005634">
    <property type="term" value="C:nucleus"/>
    <property type="evidence" value="ECO:0007669"/>
    <property type="project" value="UniProtKB-SubCell"/>
</dbReference>
<evidence type="ECO:0000259" key="8">
    <source>
        <dbReference type="PROSITE" id="PS50048"/>
    </source>
</evidence>
<dbReference type="GO" id="GO:0008270">
    <property type="term" value="F:zinc ion binding"/>
    <property type="evidence" value="ECO:0007669"/>
    <property type="project" value="InterPro"/>
</dbReference>
<name>A0A9W9NHC0_9EURO</name>
<evidence type="ECO:0000313" key="9">
    <source>
        <dbReference type="EMBL" id="KAJ5219961.1"/>
    </source>
</evidence>
<dbReference type="GO" id="GO:0006351">
    <property type="term" value="P:DNA-templated transcription"/>
    <property type="evidence" value="ECO:0007669"/>
    <property type="project" value="InterPro"/>
</dbReference>
<evidence type="ECO:0000256" key="6">
    <source>
        <dbReference type="ARBA" id="ARBA00023242"/>
    </source>
</evidence>
<dbReference type="GeneID" id="83205764"/>
<dbReference type="OrthoDB" id="2269373at2759"/>
<proteinExistence type="predicted"/>
<accession>A0A9W9NHC0</accession>
<keyword evidence="4" id="KW-0238">DNA-binding</keyword>
<dbReference type="AlphaFoldDB" id="A0A9W9NHC0"/>
<feature type="region of interest" description="Disordered" evidence="7">
    <location>
        <begin position="72"/>
        <end position="101"/>
    </location>
</feature>
<dbReference type="PANTHER" id="PTHR31001:SF85">
    <property type="entry name" value="ZN(II)2CYS6 TRANSCRIPTION FACTOR (EUROFUNG)"/>
    <property type="match status" value="1"/>
</dbReference>
<keyword evidence="3" id="KW-0805">Transcription regulation</keyword>
<organism evidence="9 10">
    <name type="scientific">Penicillium chermesinum</name>
    <dbReference type="NCBI Taxonomy" id="63820"/>
    <lineage>
        <taxon>Eukaryota</taxon>
        <taxon>Fungi</taxon>
        <taxon>Dikarya</taxon>
        <taxon>Ascomycota</taxon>
        <taxon>Pezizomycotina</taxon>
        <taxon>Eurotiomycetes</taxon>
        <taxon>Eurotiomycetidae</taxon>
        <taxon>Eurotiales</taxon>
        <taxon>Aspergillaceae</taxon>
        <taxon>Penicillium</taxon>
    </lineage>
</organism>
<comment type="caution">
    <text evidence="9">The sequence shown here is derived from an EMBL/GenBank/DDBJ whole genome shotgun (WGS) entry which is preliminary data.</text>
</comment>
<dbReference type="Gene3D" id="4.10.240.10">
    <property type="entry name" value="Zn(2)-C6 fungal-type DNA-binding domain"/>
    <property type="match status" value="1"/>
</dbReference>